<dbReference type="Gene3D" id="3.40.50.300">
    <property type="entry name" value="P-loop containing nucleotide triphosphate hydrolases"/>
    <property type="match status" value="1"/>
</dbReference>
<dbReference type="GO" id="GO:0005524">
    <property type="term" value="F:ATP binding"/>
    <property type="evidence" value="ECO:0007669"/>
    <property type="project" value="UniProtKB-KW"/>
</dbReference>
<dbReference type="OrthoDB" id="110850at2"/>
<dbReference type="InterPro" id="IPR027417">
    <property type="entry name" value="P-loop_NTPase"/>
</dbReference>
<evidence type="ECO:0000313" key="8">
    <source>
        <dbReference type="Proteomes" id="UP000289437"/>
    </source>
</evidence>
<organism evidence="7 8">
    <name type="scientific">Granulicella sibirica</name>
    <dbReference type="NCBI Taxonomy" id="2479048"/>
    <lineage>
        <taxon>Bacteria</taxon>
        <taxon>Pseudomonadati</taxon>
        <taxon>Acidobacteriota</taxon>
        <taxon>Terriglobia</taxon>
        <taxon>Terriglobales</taxon>
        <taxon>Acidobacteriaceae</taxon>
        <taxon>Granulicella</taxon>
    </lineage>
</organism>
<dbReference type="AlphaFoldDB" id="A0A4Q0T2M9"/>
<reference evidence="8" key="2">
    <citation type="submission" date="2019-02" db="EMBL/GenBank/DDBJ databases">
        <title>Granulicella sibirica sp. nov., a psychrotolerant acidobacterium isolated from an organic soil layer in forested tundra, West Siberia.</title>
        <authorList>
            <person name="Oshkin I.Y."/>
            <person name="Kulichevskaya I.S."/>
            <person name="Rijpstra W.I.C."/>
            <person name="Sinninghe Damste J.S."/>
            <person name="Rakitin A.L."/>
            <person name="Ravin N.V."/>
            <person name="Dedysh S.N."/>
        </authorList>
    </citation>
    <scope>NUCLEOTIDE SEQUENCE [LARGE SCALE GENOMIC DNA]</scope>
    <source>
        <strain evidence="8">AF10</strain>
    </source>
</reference>
<accession>A0A4Q0T2M9</accession>
<feature type="domain" description="RecA-like N-terminal" evidence="6">
    <location>
        <begin position="33"/>
        <end position="108"/>
    </location>
</feature>
<dbReference type="GO" id="GO:0006281">
    <property type="term" value="P:DNA repair"/>
    <property type="evidence" value="ECO:0007669"/>
    <property type="project" value="InterPro"/>
</dbReference>
<reference evidence="7 8" key="1">
    <citation type="submission" date="2018-11" db="EMBL/GenBank/DDBJ databases">
        <authorList>
            <person name="Mardanov A.V."/>
            <person name="Ravin N.V."/>
            <person name="Dedysh S.N."/>
        </authorList>
    </citation>
    <scope>NUCLEOTIDE SEQUENCE [LARGE SCALE GENOMIC DNA]</scope>
    <source>
        <strain evidence="7 8">AF10</strain>
    </source>
</reference>
<comment type="caution">
    <text evidence="7">The sequence shown here is derived from an EMBL/GenBank/DDBJ whole genome shotgun (WGS) entry which is preliminary data.</text>
</comment>
<dbReference type="PANTHER" id="PTHR45900:SF1">
    <property type="entry name" value="MITOCHONDRIAL DNA REPAIR PROTEIN RECA HOMOLOG-RELATED"/>
    <property type="match status" value="1"/>
</dbReference>
<name>A0A4Q0T2M9_9BACT</name>
<dbReference type="EMBL" id="RDSM01000002">
    <property type="protein sequence ID" value="RXH56680.1"/>
    <property type="molecule type" value="Genomic_DNA"/>
</dbReference>
<evidence type="ECO:0000259" key="6">
    <source>
        <dbReference type="Pfam" id="PF00154"/>
    </source>
</evidence>
<dbReference type="Proteomes" id="UP000289437">
    <property type="component" value="Unassembled WGS sequence"/>
</dbReference>
<keyword evidence="4" id="KW-0067">ATP-binding</keyword>
<dbReference type="SUPFAM" id="SSF52540">
    <property type="entry name" value="P-loop containing nucleoside triphosphate hydrolases"/>
    <property type="match status" value="1"/>
</dbReference>
<dbReference type="GO" id="GO:0006310">
    <property type="term" value="P:DNA recombination"/>
    <property type="evidence" value="ECO:0007669"/>
    <property type="project" value="UniProtKB-KW"/>
</dbReference>
<evidence type="ECO:0000313" key="7">
    <source>
        <dbReference type="EMBL" id="RXH56680.1"/>
    </source>
</evidence>
<evidence type="ECO:0000256" key="1">
    <source>
        <dbReference type="ARBA" id="ARBA00009391"/>
    </source>
</evidence>
<comment type="similarity">
    <text evidence="1">Belongs to the RecA family.</text>
</comment>
<proteinExistence type="inferred from homology"/>
<protein>
    <recommendedName>
        <fullName evidence="2">Protein RecA</fullName>
    </recommendedName>
</protein>
<evidence type="ECO:0000256" key="5">
    <source>
        <dbReference type="ARBA" id="ARBA00023172"/>
    </source>
</evidence>
<dbReference type="Pfam" id="PF00154">
    <property type="entry name" value="RecA_N"/>
    <property type="match status" value="1"/>
</dbReference>
<dbReference type="InterPro" id="IPR049428">
    <property type="entry name" value="RecA-like_N"/>
</dbReference>
<evidence type="ECO:0000256" key="3">
    <source>
        <dbReference type="ARBA" id="ARBA00022741"/>
    </source>
</evidence>
<keyword evidence="3" id="KW-0547">Nucleotide-binding</keyword>
<gene>
    <name evidence="7" type="ORF">GRAN_3537</name>
</gene>
<evidence type="ECO:0000256" key="2">
    <source>
        <dbReference type="ARBA" id="ARBA00015553"/>
    </source>
</evidence>
<keyword evidence="5" id="KW-0233">DNA recombination</keyword>
<dbReference type="GO" id="GO:0003697">
    <property type="term" value="F:single-stranded DNA binding"/>
    <property type="evidence" value="ECO:0007669"/>
    <property type="project" value="InterPro"/>
</dbReference>
<keyword evidence="8" id="KW-1185">Reference proteome</keyword>
<evidence type="ECO:0000256" key="4">
    <source>
        <dbReference type="ARBA" id="ARBA00022840"/>
    </source>
</evidence>
<dbReference type="InterPro" id="IPR013765">
    <property type="entry name" value="DNA_recomb/repair_RecA"/>
</dbReference>
<dbReference type="PANTHER" id="PTHR45900">
    <property type="entry name" value="RECA"/>
    <property type="match status" value="1"/>
</dbReference>
<sequence length="344" mass="37018">MVSAATIRMQVESALARKIPSALTPQAKMVRPVAATGIEALDDVLRGGLPIGAVSELVGPECSGRTSLALSFLAQVTQAGKVCAWIDVSNTFDPLSAAAIGVDLARLLWVRCGVQAGRVEPTSRNFSLPEKYLAPPSIKKGLHGGGFGPHPRTEANGLSTAVSGLLHPQAFAPRCAEPQRSIRPKQQTVEPVCPATCRAVTSTARSSKPWTRIEQALRSADLLLQGGGFSAIVLDMGSLAPEFASRVPLATWHRYRLASERTQSSILLLTQHPCAKSSAELLLRLRPATSLADETKVFTGLQPHAEVARQRFTQNESNIVSIRKPPQRVNTASWRSRMTWAGRR</sequence>